<proteinExistence type="predicted"/>
<evidence type="ECO:0000313" key="1">
    <source>
        <dbReference type="EMBL" id="WAC02699.1"/>
    </source>
</evidence>
<accession>A0A9E8MYQ9</accession>
<dbReference type="KEGG" id="lnu:N7U66_03235"/>
<dbReference type="EMBL" id="CP113088">
    <property type="protein sequence ID" value="WAC02699.1"/>
    <property type="molecule type" value="Genomic_DNA"/>
</dbReference>
<dbReference type="Proteomes" id="UP001164705">
    <property type="component" value="Chromosome"/>
</dbReference>
<dbReference type="AlphaFoldDB" id="A0A9E8MYQ9"/>
<evidence type="ECO:0000313" key="2">
    <source>
        <dbReference type="Proteomes" id="UP001164705"/>
    </source>
</evidence>
<sequence>MRTQVSEIKVSYQEKISASKAYKIQNSKDAARLVFDNWDKKTIELQECFKVLLLNNSHYIYPKYQEQ</sequence>
<name>A0A9E8MYQ9_9FLAO</name>
<dbReference type="RefSeq" id="WP_267677297.1">
    <property type="nucleotide sequence ID" value="NZ_CP113088.1"/>
</dbReference>
<reference evidence="1" key="1">
    <citation type="submission" date="2022-11" db="EMBL/GenBank/DDBJ databases">
        <title>Lacinutrix neustonica HL-RS19T sp. nov., isolated from the surface microlayer sample of brackish Lake Shihwa.</title>
        <authorList>
            <person name="Choi J.Y."/>
            <person name="Hwang C.Y."/>
        </authorList>
    </citation>
    <scope>NUCLEOTIDE SEQUENCE</scope>
    <source>
        <strain evidence="1">HL-RS19</strain>
    </source>
</reference>
<keyword evidence="2" id="KW-1185">Reference proteome</keyword>
<protein>
    <submittedName>
        <fullName evidence="1">Uncharacterized protein</fullName>
    </submittedName>
</protein>
<organism evidence="1 2">
    <name type="scientific">Lacinutrix neustonica</name>
    <dbReference type="NCBI Taxonomy" id="2980107"/>
    <lineage>
        <taxon>Bacteria</taxon>
        <taxon>Pseudomonadati</taxon>
        <taxon>Bacteroidota</taxon>
        <taxon>Flavobacteriia</taxon>
        <taxon>Flavobacteriales</taxon>
        <taxon>Flavobacteriaceae</taxon>
        <taxon>Lacinutrix</taxon>
    </lineage>
</organism>
<gene>
    <name evidence="1" type="ORF">N7U66_03235</name>
</gene>